<dbReference type="PANTHER" id="PTHR43247:SF1">
    <property type="entry name" value="PHOSPHOSERINE AMINOTRANSFERASE"/>
    <property type="match status" value="1"/>
</dbReference>
<dbReference type="NCBIfam" id="NF003764">
    <property type="entry name" value="PRK05355.1"/>
    <property type="match status" value="1"/>
</dbReference>
<dbReference type="FunFam" id="3.40.640.10:FF:000010">
    <property type="entry name" value="Phosphoserine aminotransferase"/>
    <property type="match status" value="1"/>
</dbReference>
<feature type="binding site" evidence="11">
    <location>
        <position position="100"/>
    </location>
    <ligand>
        <name>pyridoxal 5'-phosphate</name>
        <dbReference type="ChEBI" id="CHEBI:597326"/>
    </ligand>
</feature>
<dbReference type="PANTHER" id="PTHR43247">
    <property type="entry name" value="PHOSPHOSERINE AMINOTRANSFERASE"/>
    <property type="match status" value="1"/>
</dbReference>
<feature type="binding site" evidence="11">
    <location>
        <position position="193"/>
    </location>
    <ligand>
        <name>pyridoxal 5'-phosphate</name>
        <dbReference type="ChEBI" id="CHEBI:597326"/>
    </ligand>
</feature>
<dbReference type="Pfam" id="PF00266">
    <property type="entry name" value="Aminotran_5"/>
    <property type="match status" value="1"/>
</dbReference>
<keyword evidence="7 11" id="KW-0663">Pyridoxal phosphate</keyword>
<evidence type="ECO:0000256" key="2">
    <source>
        <dbReference type="ARBA" id="ARBA00005099"/>
    </source>
</evidence>
<dbReference type="Gene3D" id="3.40.640.10">
    <property type="entry name" value="Type I PLP-dependent aspartate aminotransferase-like (Major domain)"/>
    <property type="match status" value="1"/>
</dbReference>
<dbReference type="EMBL" id="CP014873">
    <property type="protein sequence ID" value="ANK61279.1"/>
    <property type="molecule type" value="Genomic_DNA"/>
</dbReference>
<evidence type="ECO:0000256" key="5">
    <source>
        <dbReference type="ARBA" id="ARBA00022605"/>
    </source>
</evidence>
<dbReference type="Proteomes" id="UP000078582">
    <property type="component" value="Chromosome"/>
</dbReference>
<sequence>MQQVYNFAAGPAVLPQPVLQQVKDEFLSYHNSGMSITEISHRSSLFQDIIDDAEKTLRDLMQIPDDYAVLFVQGGGSQQFTEVPLNLGTDNVAYIDTGNWSKKAIAEAQKFPSLKVTTLASSEATHNTTIPSVPPVSANYDYVHITTNNTIEGTTYFDLPDVGKNVLVGDMSSNILAQRYNVQDFGLIYAGAQKNIAPAGLTIVIVRRDLIGKKKGLPAMLDYGLQSAKGSLYNTPPVFNIYMAGLVFHWLEDCGGVDEMEKVNRAKAKILYDYLDQSKLFSAPVKPTFRSLTNVPFVTGNAAMDQKFITAATEAKLLNLKGHRLVGGMRASLYNAMPITGVTKLVHFMAEFEQGEK</sequence>
<comment type="pathway">
    <text evidence="2 11 12">Amino-acid biosynthesis; L-serine biosynthesis; L-serine from 3-phospho-D-glycerate: step 2/3.</text>
</comment>
<dbReference type="Gene3D" id="3.90.1150.10">
    <property type="entry name" value="Aspartate Aminotransferase, domain 1"/>
    <property type="match status" value="1"/>
</dbReference>
<comment type="caution">
    <text evidence="11">Lacks conserved residue(s) required for the propagation of feature annotation.</text>
</comment>
<feature type="modified residue" description="N6-(pyridoxal phosphate)lysine" evidence="11">
    <location>
        <position position="194"/>
    </location>
</feature>
<dbReference type="GO" id="GO:0005737">
    <property type="term" value="C:cytoplasm"/>
    <property type="evidence" value="ECO:0007669"/>
    <property type="project" value="UniProtKB-SubCell"/>
</dbReference>
<evidence type="ECO:0000256" key="9">
    <source>
        <dbReference type="ARBA" id="ARBA00047630"/>
    </source>
</evidence>
<comment type="cofactor">
    <cofactor evidence="11">
        <name>pyridoxal 5'-phosphate</name>
        <dbReference type="ChEBI" id="CHEBI:597326"/>
    </cofactor>
    <text evidence="11">Binds 1 pyridoxal phosphate per subunit.</text>
</comment>
<dbReference type="EC" id="2.6.1.52" evidence="11"/>
<evidence type="ECO:0000256" key="6">
    <source>
        <dbReference type="ARBA" id="ARBA00022679"/>
    </source>
</evidence>
<keyword evidence="14" id="KW-1185">Reference proteome</keyword>
<evidence type="ECO:0000256" key="3">
    <source>
        <dbReference type="ARBA" id="ARBA00006904"/>
    </source>
</evidence>
<dbReference type="FunFam" id="3.90.1150.10:FF:000006">
    <property type="entry name" value="Phosphoserine aminotransferase"/>
    <property type="match status" value="1"/>
</dbReference>
<accession>A0A192GXN6</accession>
<dbReference type="InterPro" id="IPR015422">
    <property type="entry name" value="PyrdxlP-dep_Trfase_small"/>
</dbReference>
<dbReference type="InterPro" id="IPR000192">
    <property type="entry name" value="Aminotrans_V_dom"/>
</dbReference>
<keyword evidence="8 11" id="KW-0718">Serine biosynthesis</keyword>
<dbReference type="SUPFAM" id="SSF53383">
    <property type="entry name" value="PLP-dependent transferases"/>
    <property type="match status" value="1"/>
</dbReference>
<dbReference type="UniPathway" id="UPA00135">
    <property type="reaction ID" value="UER00197"/>
</dbReference>
<comment type="similarity">
    <text evidence="3 11">Belongs to the class-V pyridoxal-phosphate-dependent aminotransferase family. SerC subfamily.</text>
</comment>
<feature type="binding site" evidence="11">
    <location>
        <begin position="234"/>
        <end position="235"/>
    </location>
    <ligand>
        <name>pyridoxal 5'-phosphate</name>
        <dbReference type="ChEBI" id="CHEBI:597326"/>
    </ligand>
</feature>
<evidence type="ECO:0000313" key="14">
    <source>
        <dbReference type="Proteomes" id="UP000078582"/>
    </source>
</evidence>
<keyword evidence="4 11" id="KW-0032">Aminotransferase</keyword>
<gene>
    <name evidence="11" type="primary">serC</name>
    <name evidence="13" type="ORF">AYR53_00010</name>
</gene>
<proteinExistence type="inferred from homology"/>
<evidence type="ECO:0000256" key="8">
    <source>
        <dbReference type="ARBA" id="ARBA00023299"/>
    </source>
</evidence>
<organism evidence="13 14">
    <name type="scientific">Loigolactobacillus backii</name>
    <dbReference type="NCBI Taxonomy" id="375175"/>
    <lineage>
        <taxon>Bacteria</taxon>
        <taxon>Bacillati</taxon>
        <taxon>Bacillota</taxon>
        <taxon>Bacilli</taxon>
        <taxon>Lactobacillales</taxon>
        <taxon>Lactobacillaceae</taxon>
        <taxon>Loigolactobacillus</taxon>
    </lineage>
</organism>
<dbReference type="AlphaFoldDB" id="A0A192GXN6"/>
<keyword evidence="5 11" id="KW-0028">Amino-acid biosynthesis</keyword>
<evidence type="ECO:0000313" key="13">
    <source>
        <dbReference type="EMBL" id="ANK61279.1"/>
    </source>
</evidence>
<protein>
    <recommendedName>
        <fullName evidence="11">Phosphoserine aminotransferase</fullName>
        <ecNumber evidence="11">2.6.1.52</ecNumber>
    </recommendedName>
    <alternativeName>
        <fullName evidence="11">Phosphohydroxythreonine aminotransferase</fullName>
        <shortName evidence="11">PSAT</shortName>
    </alternativeName>
</protein>
<evidence type="ECO:0000256" key="11">
    <source>
        <dbReference type="HAMAP-Rule" id="MF_00160"/>
    </source>
</evidence>
<dbReference type="OrthoDB" id="9809412at2"/>
<feature type="binding site" evidence="11">
    <location>
        <position position="150"/>
    </location>
    <ligand>
        <name>pyridoxal 5'-phosphate</name>
        <dbReference type="ChEBI" id="CHEBI:597326"/>
    </ligand>
</feature>
<dbReference type="GO" id="GO:0006564">
    <property type="term" value="P:L-serine biosynthetic process"/>
    <property type="evidence" value="ECO:0007669"/>
    <property type="project" value="UniProtKB-UniRule"/>
</dbReference>
<name>A0A192GXN6_9LACO</name>
<dbReference type="GO" id="GO:0004648">
    <property type="term" value="F:O-phospho-L-serine:2-oxoglutarate aminotransferase activity"/>
    <property type="evidence" value="ECO:0007669"/>
    <property type="project" value="UniProtKB-UniRule"/>
</dbReference>
<dbReference type="InterPro" id="IPR022278">
    <property type="entry name" value="Pser_aminoTfrase"/>
</dbReference>
<dbReference type="STRING" id="375175.AYR53_00010"/>
<comment type="subunit">
    <text evidence="11">Homodimer.</text>
</comment>
<feature type="binding site" evidence="11">
    <location>
        <position position="170"/>
    </location>
    <ligand>
        <name>pyridoxal 5'-phosphate</name>
        <dbReference type="ChEBI" id="CHEBI:597326"/>
    </ligand>
</feature>
<dbReference type="NCBIfam" id="TIGR01364">
    <property type="entry name" value="serC_1"/>
    <property type="match status" value="1"/>
</dbReference>
<dbReference type="GO" id="GO:0030170">
    <property type="term" value="F:pyridoxal phosphate binding"/>
    <property type="evidence" value="ECO:0007669"/>
    <property type="project" value="UniProtKB-UniRule"/>
</dbReference>
<dbReference type="HAMAP" id="MF_00160">
    <property type="entry name" value="SerC_aminotrans_5"/>
    <property type="match status" value="1"/>
</dbReference>
<evidence type="ECO:0000256" key="10">
    <source>
        <dbReference type="ARBA" id="ARBA00049007"/>
    </source>
</evidence>
<evidence type="ECO:0000256" key="12">
    <source>
        <dbReference type="RuleBase" id="RU004505"/>
    </source>
</evidence>
<comment type="catalytic activity">
    <reaction evidence="10 11 12">
        <text>O-phospho-L-serine + 2-oxoglutarate = 3-phosphooxypyruvate + L-glutamate</text>
        <dbReference type="Rhea" id="RHEA:14329"/>
        <dbReference type="ChEBI" id="CHEBI:16810"/>
        <dbReference type="ChEBI" id="CHEBI:18110"/>
        <dbReference type="ChEBI" id="CHEBI:29985"/>
        <dbReference type="ChEBI" id="CHEBI:57524"/>
        <dbReference type="EC" id="2.6.1.52"/>
    </reaction>
</comment>
<reference evidence="13 14" key="1">
    <citation type="submission" date="2016-03" db="EMBL/GenBank/DDBJ databases">
        <title>Pediococcus and Lactobacillus from brewery environment - whole genome sequencing and assembly.</title>
        <authorList>
            <person name="Behr J."/>
            <person name="Geissler A.J."/>
            <person name="Vogel R.F."/>
        </authorList>
    </citation>
    <scope>NUCLEOTIDE SEQUENCE [LARGE SCALE GENOMIC DNA]</scope>
    <source>
        <strain evidence="13 14">TMW 1.1989</strain>
    </source>
</reference>
<dbReference type="InterPro" id="IPR020578">
    <property type="entry name" value="Aminotrans_V_PyrdxlP_BS"/>
</dbReference>
<dbReference type="KEGG" id="lbt:AYR52_01485"/>
<comment type="catalytic activity">
    <reaction evidence="9 11">
        <text>4-(phosphooxy)-L-threonine + 2-oxoglutarate = (R)-3-hydroxy-2-oxo-4-phosphooxybutanoate + L-glutamate</text>
        <dbReference type="Rhea" id="RHEA:16573"/>
        <dbReference type="ChEBI" id="CHEBI:16810"/>
        <dbReference type="ChEBI" id="CHEBI:29985"/>
        <dbReference type="ChEBI" id="CHEBI:58452"/>
        <dbReference type="ChEBI" id="CHEBI:58538"/>
        <dbReference type="EC" id="2.6.1.52"/>
    </reaction>
</comment>
<keyword evidence="11" id="KW-0963">Cytoplasm</keyword>
<evidence type="ECO:0000256" key="4">
    <source>
        <dbReference type="ARBA" id="ARBA00022576"/>
    </source>
</evidence>
<comment type="function">
    <text evidence="1 11">Catalyzes the reversible conversion of 3-phosphohydroxypyruvate to phosphoserine and of 3-hydroxy-2-oxo-4-phosphonooxybutanoate to phosphohydroxythreonine.</text>
</comment>
<dbReference type="PROSITE" id="PS00595">
    <property type="entry name" value="AA_TRANSFER_CLASS_5"/>
    <property type="match status" value="1"/>
</dbReference>
<feature type="binding site" evidence="11">
    <location>
        <begin position="76"/>
        <end position="77"/>
    </location>
    <ligand>
        <name>pyridoxal 5'-phosphate</name>
        <dbReference type="ChEBI" id="CHEBI:597326"/>
    </ligand>
</feature>
<dbReference type="InterPro" id="IPR015421">
    <property type="entry name" value="PyrdxlP-dep_Trfase_major"/>
</dbReference>
<dbReference type="InterPro" id="IPR015424">
    <property type="entry name" value="PyrdxlP-dep_Trfase"/>
</dbReference>
<keyword evidence="6 11" id="KW-0808">Transferase</keyword>
<evidence type="ECO:0000256" key="1">
    <source>
        <dbReference type="ARBA" id="ARBA00003483"/>
    </source>
</evidence>
<evidence type="ECO:0000256" key="7">
    <source>
        <dbReference type="ARBA" id="ARBA00022898"/>
    </source>
</evidence>
<dbReference type="PIRSF" id="PIRSF000525">
    <property type="entry name" value="SerC"/>
    <property type="match status" value="1"/>
</dbReference>
<dbReference type="GeneID" id="42980618"/>
<feature type="binding site" evidence="11">
    <location>
        <position position="42"/>
    </location>
    <ligand>
        <name>L-glutamate</name>
        <dbReference type="ChEBI" id="CHEBI:29985"/>
    </ligand>
</feature>
<comment type="subcellular location">
    <subcellularLocation>
        <location evidence="11">Cytoplasm</location>
    </subcellularLocation>
</comment>
<dbReference type="RefSeq" id="WP_068222919.1">
    <property type="nucleotide sequence ID" value="NZ_CP014623.1"/>
</dbReference>